<evidence type="ECO:0000256" key="1">
    <source>
        <dbReference type="SAM" id="MobiDB-lite"/>
    </source>
</evidence>
<organism evidence="2 3">
    <name type="scientific">Hyaloscypha bicolor E</name>
    <dbReference type="NCBI Taxonomy" id="1095630"/>
    <lineage>
        <taxon>Eukaryota</taxon>
        <taxon>Fungi</taxon>
        <taxon>Dikarya</taxon>
        <taxon>Ascomycota</taxon>
        <taxon>Pezizomycotina</taxon>
        <taxon>Leotiomycetes</taxon>
        <taxon>Helotiales</taxon>
        <taxon>Hyaloscyphaceae</taxon>
        <taxon>Hyaloscypha</taxon>
        <taxon>Hyaloscypha bicolor</taxon>
    </lineage>
</organism>
<dbReference type="STRING" id="1095630.A0A2J6SKQ7"/>
<evidence type="ECO:0000313" key="3">
    <source>
        <dbReference type="Proteomes" id="UP000235371"/>
    </source>
</evidence>
<reference evidence="2 3" key="1">
    <citation type="submission" date="2016-04" db="EMBL/GenBank/DDBJ databases">
        <title>A degradative enzymes factory behind the ericoid mycorrhizal symbiosis.</title>
        <authorList>
            <consortium name="DOE Joint Genome Institute"/>
            <person name="Martino E."/>
            <person name="Morin E."/>
            <person name="Grelet G."/>
            <person name="Kuo A."/>
            <person name="Kohler A."/>
            <person name="Daghino S."/>
            <person name="Barry K."/>
            <person name="Choi C."/>
            <person name="Cichocki N."/>
            <person name="Clum A."/>
            <person name="Copeland A."/>
            <person name="Hainaut M."/>
            <person name="Haridas S."/>
            <person name="Labutti K."/>
            <person name="Lindquist E."/>
            <person name="Lipzen A."/>
            <person name="Khouja H.-R."/>
            <person name="Murat C."/>
            <person name="Ohm R."/>
            <person name="Olson A."/>
            <person name="Spatafora J."/>
            <person name="Veneault-Fourrey C."/>
            <person name="Henrissat B."/>
            <person name="Grigoriev I."/>
            <person name="Martin F."/>
            <person name="Perotto S."/>
        </authorList>
    </citation>
    <scope>NUCLEOTIDE SEQUENCE [LARGE SCALE GENOMIC DNA]</scope>
    <source>
        <strain evidence="2 3">E</strain>
    </source>
</reference>
<evidence type="ECO:0000313" key="2">
    <source>
        <dbReference type="EMBL" id="PMD51334.1"/>
    </source>
</evidence>
<gene>
    <name evidence="2" type="ORF">K444DRAFT_544806</name>
</gene>
<name>A0A2J6SKQ7_9HELO</name>
<dbReference type="GeneID" id="36584160"/>
<dbReference type="EMBL" id="KZ613912">
    <property type="protein sequence ID" value="PMD51334.1"/>
    <property type="molecule type" value="Genomic_DNA"/>
</dbReference>
<keyword evidence="3" id="KW-1185">Reference proteome</keyword>
<dbReference type="RefSeq" id="XP_024728238.1">
    <property type="nucleotide sequence ID" value="XM_024876081.1"/>
</dbReference>
<dbReference type="Proteomes" id="UP000235371">
    <property type="component" value="Unassembled WGS sequence"/>
</dbReference>
<accession>A0A2J6SKQ7</accession>
<dbReference type="AlphaFoldDB" id="A0A2J6SKQ7"/>
<proteinExistence type="predicted"/>
<feature type="compositionally biased region" description="Low complexity" evidence="1">
    <location>
        <begin position="34"/>
        <end position="56"/>
    </location>
</feature>
<sequence>ALYYSRSKTPPPDIPSQDYPQVYEPRIKKKRRSASYSDIDNSSSNSDSNSEYNCDSGYNSDSSSDTKAEYYHQKMAEFKEAGPTILNPSKSILAAIEIEEQNWEL</sequence>
<feature type="non-terminal residue" evidence="2">
    <location>
        <position position="1"/>
    </location>
</feature>
<feature type="region of interest" description="Disordered" evidence="1">
    <location>
        <begin position="1"/>
        <end position="65"/>
    </location>
</feature>
<protein>
    <submittedName>
        <fullName evidence="2">Uncharacterized protein</fullName>
    </submittedName>
</protein>
<dbReference type="InParanoid" id="A0A2J6SKQ7"/>